<reference evidence="4 5" key="1">
    <citation type="submission" date="2016-10" db="EMBL/GenBank/DDBJ databases">
        <authorList>
            <person name="de Groot N.N."/>
        </authorList>
    </citation>
    <scope>NUCLEOTIDE SEQUENCE [LARGE SCALE GENOMIC DNA]</scope>
    <source>
        <strain evidence="4 5">CGMCC 1.7005</strain>
    </source>
</reference>
<name>A0A1I7BRR5_9FLAO</name>
<evidence type="ECO:0000256" key="3">
    <source>
        <dbReference type="PIRNR" id="PIRNR002070"/>
    </source>
</evidence>
<proteinExistence type="inferred from homology"/>
<dbReference type="HAMAP" id="MF_00984">
    <property type="entry name" value="SSB"/>
    <property type="match status" value="1"/>
</dbReference>
<comment type="caution">
    <text evidence="2">Lacks conserved residue(s) required for the propagation of feature annotation.</text>
</comment>
<dbReference type="CDD" id="cd04496">
    <property type="entry name" value="SSB_OBF"/>
    <property type="match status" value="1"/>
</dbReference>
<dbReference type="PANTHER" id="PTHR10302">
    <property type="entry name" value="SINGLE-STRANDED DNA-BINDING PROTEIN"/>
    <property type="match status" value="1"/>
</dbReference>
<dbReference type="GO" id="GO:0009295">
    <property type="term" value="C:nucleoid"/>
    <property type="evidence" value="ECO:0007669"/>
    <property type="project" value="TreeGrafter"/>
</dbReference>
<dbReference type="InterPro" id="IPR000424">
    <property type="entry name" value="Primosome_PriB/ssb"/>
</dbReference>
<dbReference type="InterPro" id="IPR012340">
    <property type="entry name" value="NA-bd_OB-fold"/>
</dbReference>
<protein>
    <recommendedName>
        <fullName evidence="2 3">Single-stranded DNA-binding protein</fullName>
        <shortName evidence="2">SSB</shortName>
    </recommendedName>
</protein>
<dbReference type="PROSITE" id="PS50935">
    <property type="entry name" value="SSB"/>
    <property type="match status" value="1"/>
</dbReference>
<accession>A0A1I7BRR5</accession>
<dbReference type="PIRSF" id="PIRSF002070">
    <property type="entry name" value="SSB"/>
    <property type="match status" value="1"/>
</dbReference>
<dbReference type="SUPFAM" id="SSF50249">
    <property type="entry name" value="Nucleic acid-binding proteins"/>
    <property type="match status" value="1"/>
</dbReference>
<dbReference type="OrthoDB" id="9809878at2"/>
<dbReference type="Proteomes" id="UP000236454">
    <property type="component" value="Unassembled WGS sequence"/>
</dbReference>
<dbReference type="GO" id="GO:0006260">
    <property type="term" value="P:DNA replication"/>
    <property type="evidence" value="ECO:0007669"/>
    <property type="project" value="InterPro"/>
</dbReference>
<evidence type="ECO:0000256" key="2">
    <source>
        <dbReference type="HAMAP-Rule" id="MF_00984"/>
    </source>
</evidence>
<dbReference type="Gene3D" id="2.40.50.140">
    <property type="entry name" value="Nucleic acid-binding proteins"/>
    <property type="match status" value="1"/>
</dbReference>
<dbReference type="NCBIfam" id="TIGR00621">
    <property type="entry name" value="ssb"/>
    <property type="match status" value="1"/>
</dbReference>
<dbReference type="Pfam" id="PF00436">
    <property type="entry name" value="SSB"/>
    <property type="match status" value="1"/>
</dbReference>
<dbReference type="PANTHER" id="PTHR10302:SF0">
    <property type="entry name" value="SINGLE-STRANDED DNA-BINDING PROTEIN, MITOCHONDRIAL"/>
    <property type="match status" value="1"/>
</dbReference>
<dbReference type="RefSeq" id="WP_090252882.1">
    <property type="nucleotide sequence ID" value="NZ_FPAS01000006.1"/>
</dbReference>
<evidence type="ECO:0000256" key="1">
    <source>
        <dbReference type="ARBA" id="ARBA00023125"/>
    </source>
</evidence>
<dbReference type="InterPro" id="IPR011344">
    <property type="entry name" value="ssDNA-bd"/>
</dbReference>
<comment type="subunit">
    <text evidence="2">Homotetramer.</text>
</comment>
<keyword evidence="5" id="KW-1185">Reference proteome</keyword>
<evidence type="ECO:0000313" key="5">
    <source>
        <dbReference type="Proteomes" id="UP000236454"/>
    </source>
</evidence>
<evidence type="ECO:0000313" key="4">
    <source>
        <dbReference type="EMBL" id="SFT89862.1"/>
    </source>
</evidence>
<dbReference type="AlphaFoldDB" id="A0A1I7BRR5"/>
<dbReference type="EMBL" id="FPAS01000006">
    <property type="protein sequence ID" value="SFT89862.1"/>
    <property type="molecule type" value="Genomic_DNA"/>
</dbReference>
<dbReference type="GO" id="GO:0003697">
    <property type="term" value="F:single-stranded DNA binding"/>
    <property type="evidence" value="ECO:0007669"/>
    <property type="project" value="UniProtKB-UniRule"/>
</dbReference>
<gene>
    <name evidence="4" type="ORF">SAMN05216474_3031</name>
</gene>
<dbReference type="STRING" id="477690.SAMN05216474_3031"/>
<sequence>MNNLRNNVQLIGRLGIDPELREFKAGRKMAKFTLAINESYRDKNGEWVKNTSWHKIVAWGNSASSIEGKLSKGVEIILDGKLVNNDYVDKNGEKHYTTQIEMQNFVLIKENKENQTSKN</sequence>
<organism evidence="4 5">
    <name type="scientific">Lishizhenia tianjinensis</name>
    <dbReference type="NCBI Taxonomy" id="477690"/>
    <lineage>
        <taxon>Bacteria</taxon>
        <taxon>Pseudomonadati</taxon>
        <taxon>Bacteroidota</taxon>
        <taxon>Flavobacteriia</taxon>
        <taxon>Flavobacteriales</taxon>
        <taxon>Crocinitomicaceae</taxon>
        <taxon>Lishizhenia</taxon>
    </lineage>
</organism>
<keyword evidence="1 2" id="KW-0238">DNA-binding</keyword>